<evidence type="ECO:0000313" key="3">
    <source>
        <dbReference type="Proteomes" id="UP000053780"/>
    </source>
</evidence>
<dbReference type="VEuPathDB" id="MicrosporidiaDB:NAPIS_ORF02587"/>
<feature type="domain" description="RecF/RecN/SMC N-terminal" evidence="1">
    <location>
        <begin position="1"/>
        <end position="68"/>
    </location>
</feature>
<dbReference type="Proteomes" id="UP000053780">
    <property type="component" value="Unassembled WGS sequence"/>
</dbReference>
<dbReference type="EMBL" id="KE647359">
    <property type="protein sequence ID" value="EQB59844.1"/>
    <property type="molecule type" value="Genomic_DNA"/>
</dbReference>
<name>T0L5Q8_9MICR</name>
<organism evidence="2 3">
    <name type="scientific">Vairimorpha apis BRL 01</name>
    <dbReference type="NCBI Taxonomy" id="1037528"/>
    <lineage>
        <taxon>Eukaryota</taxon>
        <taxon>Fungi</taxon>
        <taxon>Fungi incertae sedis</taxon>
        <taxon>Microsporidia</taxon>
        <taxon>Nosematidae</taxon>
        <taxon>Vairimorpha</taxon>
    </lineage>
</organism>
<proteinExistence type="predicted"/>
<reference evidence="2 3" key="1">
    <citation type="journal article" date="2013" name="BMC Genomics">
        <title>Genome sequencing and comparative genomics of honey bee microsporidia, Nosema apis reveal novel insights into host-parasite interactions.</title>
        <authorList>
            <person name="Chen Yp."/>
            <person name="Pettis J.S."/>
            <person name="Zhao Y."/>
            <person name="Liu X."/>
            <person name="Tallon L.J."/>
            <person name="Sadzewicz L.D."/>
            <person name="Li R."/>
            <person name="Zheng H."/>
            <person name="Huang S."/>
            <person name="Zhang X."/>
            <person name="Hamilton M.C."/>
            <person name="Pernal S.F."/>
            <person name="Melathopoulos A.P."/>
            <person name="Yan X."/>
            <person name="Evans J.D."/>
        </authorList>
    </citation>
    <scope>NUCLEOTIDE SEQUENCE [LARGE SCALE GENOMIC DNA]</scope>
    <source>
        <strain evidence="2 3">BRL 01</strain>
    </source>
</reference>
<dbReference type="InterPro" id="IPR027417">
    <property type="entry name" value="P-loop_NTPase"/>
</dbReference>
<dbReference type="AlphaFoldDB" id="T0L5Q8"/>
<dbReference type="Pfam" id="PF02463">
    <property type="entry name" value="SMC_N"/>
    <property type="match status" value="1"/>
</dbReference>
<dbReference type="Gene3D" id="3.40.50.300">
    <property type="entry name" value="P-loop containing nucleotide triphosphate hydrolases"/>
    <property type="match status" value="1"/>
</dbReference>
<dbReference type="SUPFAM" id="SSF52540">
    <property type="entry name" value="P-loop containing nucleoside triphosphate hydrolases"/>
    <property type="match status" value="1"/>
</dbReference>
<keyword evidence="3" id="KW-1185">Reference proteome</keyword>
<evidence type="ECO:0000259" key="1">
    <source>
        <dbReference type="Pfam" id="PF02463"/>
    </source>
</evidence>
<dbReference type="HOGENOM" id="CLU_001042_6_4_1"/>
<dbReference type="InterPro" id="IPR003395">
    <property type="entry name" value="RecF/RecN/SMC_N"/>
</dbReference>
<protein>
    <submittedName>
        <fullName evidence="2">Chromosome segregation protein</fullName>
    </submittedName>
</protein>
<gene>
    <name evidence="2" type="ORF">NAPIS_ORF02587</name>
</gene>
<dbReference type="OrthoDB" id="10255539at2759"/>
<accession>T0L5Q8</accession>
<evidence type="ECO:0000313" key="2">
    <source>
        <dbReference type="EMBL" id="EQB59844.1"/>
    </source>
</evidence>
<sequence>MIFSILTYKPTPFYIFDEIDSALDLNYTQNIGEILKKEFNNSQFIVISLKNGLYENANNVYKVFIKDGKSNICQIK</sequence>
<dbReference type="PANTHER" id="PTHR43977">
    <property type="entry name" value="STRUCTURAL MAINTENANCE OF CHROMOSOMES PROTEIN 3"/>
    <property type="match status" value="1"/>
</dbReference>